<proteinExistence type="predicted"/>
<evidence type="ECO:0000313" key="2">
    <source>
        <dbReference type="Proteomes" id="UP000269396"/>
    </source>
</evidence>
<protein>
    <submittedName>
        <fullName evidence="1">Uncharacterized protein</fullName>
    </submittedName>
</protein>
<organism evidence="1 2">
    <name type="scientific">Schistosoma mattheei</name>
    <dbReference type="NCBI Taxonomy" id="31246"/>
    <lineage>
        <taxon>Eukaryota</taxon>
        <taxon>Metazoa</taxon>
        <taxon>Spiralia</taxon>
        <taxon>Lophotrochozoa</taxon>
        <taxon>Platyhelminthes</taxon>
        <taxon>Trematoda</taxon>
        <taxon>Digenea</taxon>
        <taxon>Strigeidida</taxon>
        <taxon>Schistosomatoidea</taxon>
        <taxon>Schistosomatidae</taxon>
        <taxon>Schistosoma</taxon>
    </lineage>
</organism>
<dbReference type="EMBL" id="UZAL01047479">
    <property type="protein sequence ID" value="VDP84953.1"/>
    <property type="molecule type" value="Genomic_DNA"/>
</dbReference>
<accession>A0A3P8KSV2</accession>
<name>A0A3P8KSV2_9TREM</name>
<sequence>MVVIHLDRSILVHFHKVLADLTYEETWSGRIHGLGLILRPYSKSPQNGIVQHLSRFYPF</sequence>
<reference evidence="1 2" key="1">
    <citation type="submission" date="2018-11" db="EMBL/GenBank/DDBJ databases">
        <authorList>
            <consortium name="Pathogen Informatics"/>
        </authorList>
    </citation>
    <scope>NUCLEOTIDE SEQUENCE [LARGE SCALE GENOMIC DNA]</scope>
    <source>
        <strain>Denwood</strain>
        <strain evidence="2">Zambia</strain>
    </source>
</reference>
<gene>
    <name evidence="1" type="ORF">SMTD_LOCUS21486</name>
</gene>
<keyword evidence="2" id="KW-1185">Reference proteome</keyword>
<dbReference type="AlphaFoldDB" id="A0A3P8KSV2"/>
<evidence type="ECO:0000313" key="1">
    <source>
        <dbReference type="EMBL" id="VDP84953.1"/>
    </source>
</evidence>
<dbReference type="Proteomes" id="UP000269396">
    <property type="component" value="Unassembled WGS sequence"/>
</dbReference>